<keyword evidence="4" id="KW-1185">Reference proteome</keyword>
<accession>A0ABR2GX50</accession>
<feature type="transmembrane region" description="Helical" evidence="1">
    <location>
        <begin position="2029"/>
        <end position="2048"/>
    </location>
</feature>
<protein>
    <submittedName>
        <fullName evidence="3">Uncharacterized protein</fullName>
    </submittedName>
</protein>
<dbReference type="EMBL" id="JAPFFF010000055">
    <property type="protein sequence ID" value="KAK8838495.1"/>
    <property type="molecule type" value="Genomic_DNA"/>
</dbReference>
<feature type="chain" id="PRO_5047405501" evidence="2">
    <location>
        <begin position="17"/>
        <end position="2075"/>
    </location>
</feature>
<name>A0ABR2GX50_9EUKA</name>
<evidence type="ECO:0000313" key="4">
    <source>
        <dbReference type="Proteomes" id="UP001470230"/>
    </source>
</evidence>
<evidence type="ECO:0000256" key="2">
    <source>
        <dbReference type="SAM" id="SignalP"/>
    </source>
</evidence>
<proteinExistence type="predicted"/>
<keyword evidence="1" id="KW-1133">Transmembrane helix</keyword>
<comment type="caution">
    <text evidence="3">The sequence shown here is derived from an EMBL/GenBank/DDBJ whole genome shotgun (WGS) entry which is preliminary data.</text>
</comment>
<dbReference type="Gene3D" id="2.60.120.260">
    <property type="entry name" value="Galactose-binding domain-like"/>
    <property type="match status" value="4"/>
</dbReference>
<keyword evidence="2" id="KW-0732">Signal</keyword>
<feature type="signal peptide" evidence="2">
    <location>
        <begin position="1"/>
        <end position="16"/>
    </location>
</feature>
<keyword evidence="1" id="KW-0472">Membrane</keyword>
<dbReference type="Proteomes" id="UP001470230">
    <property type="component" value="Unassembled WGS sequence"/>
</dbReference>
<sequence>MCLLLLLFYVIKSSKKICICNNECPLYCPAERYSSKSLQPNLYNYLQTQTKNIKEIEINLYSNQEDFVIKIDSNLFFDKKLILKTLLNSYSVKIQYEHLQLGENKIISLEPGTQVNFPDFIPIQSTKINHAKLIKESPTPVPTPEAVPISLGIKDMTITGSHTNTTKTCPSGNNVNDPAHYQCGILCKVTSGSLTCSFIGVQFALIGTFGPELGVFDISIDGQTLPQINSKSETNQQYQILYTSSELEYKQHTVIMSSVGKFELYKLIFWPSRNAKRLNMSDFTSKPSWNDQSDEIGGIRWYRNNAVNGELAKTSLRCSKFWIYGTKCKWHGNCQFQFGSVSGTFDEHHDYGEDVRRDYVMLYESDYFGISTNDFIFLKSSDTITINCIYYVAIEPPEQPQFPAAVGVSVGIAQMTISGSHTNRTQISCPSTESGVAADKLKEPSNYQCGIITCMTSGSLSYTFLGVKFEIIGTIGSQFGTFEVSIDNTITAQVDSRGDENPFSHLYMSPELEYGEHTVVMRVINGNKFEIHKLVYWPSLYAKRVNITDFYKPIKWTDQTDTIGGARSYENSGHSGTMASTKIRCKKFWIYGTQCDWHGTFYITFGSYTVQINENEQLGHDVRRDFVMLKSDEFEQYEGDFIIRDASNTITLNYIYYLEDDPPAPTPIATPAPTPTTIPISVNLAQMDRSGDSSNYNCNANDVLLDNIKYLNCDTSDLGSPEAIHCGFVCSTSVGTFTYTFKGVQFVLYGSYGPDFRTIIIDFDGEQHEVDTKKDTKEEFALLFSSNILMFGEHTVKISGKNNQKFELFRLAYWPSTRAKRLNSTEFEITDGSWKNESDGSGGIRIYSDGNDQLHKIRKTIRCSKFWVYGKKCDWHHNGHEVKFGSFLTGTIDSKQDKEEDGVILYESPDLYDKEAELSFSNEGPKTLMIHCIYYIEEPVPISVGLYQMDIEGAVNCNYDLSTNPQHINCPNESIDVTSPNSYQCGFICWTNYGSFKYTFTGVGFDLYGTYSPGYLNFDLIVDNDPAQTVNVYKDTKVEYSLIYSSHIYEYGNHTVIIKGKGNPFELYKLAYWPSLKARRLNITDLTTTGTWNRETDGVGGIRGYSTSSTARATKEITSSRIWLFGTEASWHGSATLTFGVVDTTIYQNIYHGNGISKSGLLLFDSLDIPIATDTLTINTKSTFMIQCLFYIDEPADPFPSLTPSPSISETPIFSSSDHFSNSLKFSRSNAFSGSHVFTKSNPFTETLKFSSTDGFSKSSFFSQSNKFSLSDLFSKSDGFQPSSCFSSSAEFSGTDHFTKTNEFTNTGIFSYSDKFSDSNEFTQSAPFTKSSQFSNSEKFSHSNVFSNTGQFSQSRKFSRSDQFSESNKFSSSGQFSISAEFSDSAKFSSSQKFSETEQFSKTTEFTFTGQFSKSRDFSDSQKFSSSSPFSNSAYFSSSQKFSETEKFSKTTEFTFTGQFSKSSDFSDSKEFTKSCPFSNSAYFSSSQKFSETKEFSKTTEFTFTGQFSKSSDFSDSFYFTLSKPFTHSDFFSNSLHFTETGKFSHTNQFSETGLFSLTELFSVSSGFSDSNHFSTSSQFSRSSHFSCTEQFSLTDKFSFSTQFTESASFSDSQAFSKTHDFSHSMHFTGTNKFSKTSVFTLTNAFSLTSDFTWSNKFTSTVDFTTSYKFTSTAHFSNTNKFSGTLDFSNTDKFSYSKGFSQTNDFSESLMFSASPMFIPLEEPVCTVISNNQEITLNRRCDFSDFSGNKTTIKIICSNFTDYIEKDDGAAIRIKNCDFECNKTQFINCSSINGGGGAIYINNSLIDNEHNITLEYLDFIRCKSNYGGAVFIFSPSDLCQVLINSCRFSFNEAYGQKNNNDLFGGSSLYLSAKNSNIINSTFEHGIGKGGTVKIVDTKKLMMLQSRLNVLSEEDEEERNTIHISGCVFDKDEKDDNSLFYVGQNKKNEIDVVDCDFKGNVNDKSRYIDGKLMTKNSPNIRIISCNFEHGLNYSVNTKLIKESTSNSIKRRSNANLNLSLLPKKLFNHHLNIIIIMISTVAILIAIVLIKVKNDSLKIKNNRNMNNFDDSFEIFLA</sequence>
<evidence type="ECO:0000256" key="1">
    <source>
        <dbReference type="SAM" id="Phobius"/>
    </source>
</evidence>
<keyword evidence="1" id="KW-0812">Transmembrane</keyword>
<reference evidence="3 4" key="1">
    <citation type="submission" date="2024-04" db="EMBL/GenBank/DDBJ databases">
        <title>Tritrichomonas musculus Genome.</title>
        <authorList>
            <person name="Alves-Ferreira E."/>
            <person name="Grigg M."/>
            <person name="Lorenzi H."/>
            <person name="Galac M."/>
        </authorList>
    </citation>
    <scope>NUCLEOTIDE SEQUENCE [LARGE SCALE GENOMIC DNA]</scope>
    <source>
        <strain evidence="3 4">EAF2021</strain>
    </source>
</reference>
<organism evidence="3 4">
    <name type="scientific">Tritrichomonas musculus</name>
    <dbReference type="NCBI Taxonomy" id="1915356"/>
    <lineage>
        <taxon>Eukaryota</taxon>
        <taxon>Metamonada</taxon>
        <taxon>Parabasalia</taxon>
        <taxon>Tritrichomonadida</taxon>
        <taxon>Tritrichomonadidae</taxon>
        <taxon>Tritrichomonas</taxon>
    </lineage>
</organism>
<gene>
    <name evidence="3" type="ORF">M9Y10_033123</name>
</gene>
<evidence type="ECO:0000313" key="3">
    <source>
        <dbReference type="EMBL" id="KAK8838495.1"/>
    </source>
</evidence>